<dbReference type="SUPFAM" id="SSF48371">
    <property type="entry name" value="ARM repeat"/>
    <property type="match status" value="1"/>
</dbReference>
<reference evidence="3 4" key="1">
    <citation type="submission" date="2019-04" db="EMBL/GenBank/DDBJ databases">
        <title>An improved genome assembly and genetic linkage map for asparagus bean, Vigna unguiculata ssp. sesquipedialis.</title>
        <authorList>
            <person name="Xia Q."/>
            <person name="Zhang R."/>
            <person name="Dong Y."/>
        </authorList>
    </citation>
    <scope>NUCLEOTIDE SEQUENCE [LARGE SCALE GENOMIC DNA]</scope>
    <source>
        <tissue evidence="3">Leaf</tissue>
    </source>
</reference>
<dbReference type="GO" id="GO:0006417">
    <property type="term" value="P:regulation of translation"/>
    <property type="evidence" value="ECO:0007669"/>
    <property type="project" value="UniProtKB-KW"/>
</dbReference>
<organism evidence="3 4">
    <name type="scientific">Vigna unguiculata</name>
    <name type="common">Cowpea</name>
    <dbReference type="NCBI Taxonomy" id="3917"/>
    <lineage>
        <taxon>Eukaryota</taxon>
        <taxon>Viridiplantae</taxon>
        <taxon>Streptophyta</taxon>
        <taxon>Embryophyta</taxon>
        <taxon>Tracheophyta</taxon>
        <taxon>Spermatophyta</taxon>
        <taxon>Magnoliopsida</taxon>
        <taxon>eudicotyledons</taxon>
        <taxon>Gunneridae</taxon>
        <taxon>Pentapetalae</taxon>
        <taxon>rosids</taxon>
        <taxon>fabids</taxon>
        <taxon>Fabales</taxon>
        <taxon>Fabaceae</taxon>
        <taxon>Papilionoideae</taxon>
        <taxon>50 kb inversion clade</taxon>
        <taxon>NPAAA clade</taxon>
        <taxon>indigoferoid/millettioid clade</taxon>
        <taxon>Phaseoleae</taxon>
        <taxon>Vigna</taxon>
    </lineage>
</organism>
<name>A0A4D6NJ64_VIGUN</name>
<protein>
    <submittedName>
        <fullName evidence="3">Translation initiation factor 4G</fullName>
    </submittedName>
</protein>
<dbReference type="Proteomes" id="UP000501690">
    <property type="component" value="Linkage Group LG11"/>
</dbReference>
<dbReference type="AlphaFoldDB" id="A0A4D6NJ64"/>
<dbReference type="EMBL" id="CP039355">
    <property type="protein sequence ID" value="QCE13820.1"/>
    <property type="molecule type" value="Genomic_DNA"/>
</dbReference>
<dbReference type="Gene3D" id="1.25.40.180">
    <property type="match status" value="1"/>
</dbReference>
<dbReference type="GO" id="GO:0003743">
    <property type="term" value="F:translation initiation factor activity"/>
    <property type="evidence" value="ECO:0007669"/>
    <property type="project" value="UniProtKB-KW"/>
</dbReference>
<keyword evidence="3" id="KW-0396">Initiation factor</keyword>
<dbReference type="InterPro" id="IPR016024">
    <property type="entry name" value="ARM-type_fold"/>
</dbReference>
<accession>A0A4D6NJ64</accession>
<sequence length="107" mass="11635">MEYLYIKKILTAIDIEAGFLLFGSLLDDIGIDLPKAPSNFGVIIGKLILIGGLDFKVVREILKKVEDDMFQRAIFDSAVGTIKSAASGQSVLDLQTSDIEACQSLLK</sequence>
<feature type="domain" description="MI" evidence="2">
    <location>
        <begin position="1"/>
        <end position="63"/>
    </location>
</feature>
<dbReference type="Pfam" id="PF02847">
    <property type="entry name" value="MA3"/>
    <property type="match status" value="1"/>
</dbReference>
<keyword evidence="3" id="KW-0648">Protein biosynthesis</keyword>
<gene>
    <name evidence="3" type="ORF">DEO72_LG11g818</name>
</gene>
<keyword evidence="4" id="KW-1185">Reference proteome</keyword>
<evidence type="ECO:0000256" key="1">
    <source>
        <dbReference type="ARBA" id="ARBA00022845"/>
    </source>
</evidence>
<dbReference type="InterPro" id="IPR003891">
    <property type="entry name" value="Initiation_fac_eIF4g_MI"/>
</dbReference>
<proteinExistence type="predicted"/>
<keyword evidence="1" id="KW-0810">Translation regulation</keyword>
<dbReference type="PROSITE" id="PS51366">
    <property type="entry name" value="MI"/>
    <property type="match status" value="1"/>
</dbReference>
<evidence type="ECO:0000259" key="2">
    <source>
        <dbReference type="PROSITE" id="PS51366"/>
    </source>
</evidence>
<evidence type="ECO:0000313" key="4">
    <source>
        <dbReference type="Proteomes" id="UP000501690"/>
    </source>
</evidence>
<evidence type="ECO:0000313" key="3">
    <source>
        <dbReference type="EMBL" id="QCE13820.1"/>
    </source>
</evidence>